<comment type="similarity">
    <text evidence="1">Belongs to the CcmF/CycK/Ccl1/NrfE/CcsA family.</text>
</comment>
<dbReference type="GO" id="GO:0020037">
    <property type="term" value="F:heme binding"/>
    <property type="evidence" value="ECO:0007669"/>
    <property type="project" value="InterPro"/>
</dbReference>
<feature type="transmembrane region" description="Helical" evidence="3">
    <location>
        <begin position="294"/>
        <end position="313"/>
    </location>
</feature>
<dbReference type="InterPro" id="IPR032523">
    <property type="entry name" value="CcmF_C"/>
</dbReference>
<keyword evidence="3" id="KW-0812">Transmembrane</keyword>
<proteinExistence type="inferred from homology"/>
<dbReference type="GO" id="GO:0016020">
    <property type="term" value="C:membrane"/>
    <property type="evidence" value="ECO:0007669"/>
    <property type="project" value="InterPro"/>
</dbReference>
<name>A0A7V2B2S4_RHOMR</name>
<reference evidence="6" key="1">
    <citation type="journal article" date="2020" name="mSystems">
        <title>Genome- and Community-Level Interaction Insights into Carbon Utilization and Element Cycling Functions of Hydrothermarchaeota in Hydrothermal Sediment.</title>
        <authorList>
            <person name="Zhou Z."/>
            <person name="Liu Y."/>
            <person name="Xu W."/>
            <person name="Pan J."/>
            <person name="Luo Z.H."/>
            <person name="Li M."/>
        </authorList>
    </citation>
    <scope>NUCLEOTIDE SEQUENCE [LARGE SCALE GENOMIC DNA]</scope>
    <source>
        <strain evidence="6">SpSt-143</strain>
    </source>
</reference>
<evidence type="ECO:0000259" key="5">
    <source>
        <dbReference type="Pfam" id="PF16327"/>
    </source>
</evidence>
<dbReference type="GO" id="GO:0015232">
    <property type="term" value="F:heme transmembrane transporter activity"/>
    <property type="evidence" value="ECO:0007669"/>
    <property type="project" value="InterPro"/>
</dbReference>
<evidence type="ECO:0000313" key="6">
    <source>
        <dbReference type="EMBL" id="HER97242.1"/>
    </source>
</evidence>
<feature type="transmembrane region" description="Helical" evidence="3">
    <location>
        <begin position="789"/>
        <end position="810"/>
    </location>
</feature>
<comment type="caution">
    <text evidence="6">The sequence shown here is derived from an EMBL/GenBank/DDBJ whole genome shotgun (WGS) entry which is preliminary data.</text>
</comment>
<protein>
    <submittedName>
        <fullName evidence="6">Cytochrome C assembly protein</fullName>
    </submittedName>
</protein>
<organism evidence="6">
    <name type="scientific">Rhodothermus marinus</name>
    <name type="common">Rhodothermus obamensis</name>
    <dbReference type="NCBI Taxonomy" id="29549"/>
    <lineage>
        <taxon>Bacteria</taxon>
        <taxon>Pseudomonadati</taxon>
        <taxon>Rhodothermota</taxon>
        <taxon>Rhodothermia</taxon>
        <taxon>Rhodothermales</taxon>
        <taxon>Rhodothermaceae</taxon>
        <taxon>Rhodothermus</taxon>
    </lineage>
</organism>
<dbReference type="Pfam" id="PF01578">
    <property type="entry name" value="Cytochrom_C_asm"/>
    <property type="match status" value="1"/>
</dbReference>
<dbReference type="InterPro" id="IPR002541">
    <property type="entry name" value="Cyt_c_assembly"/>
</dbReference>
<feature type="transmembrane region" description="Helical" evidence="3">
    <location>
        <begin position="267"/>
        <end position="282"/>
    </location>
</feature>
<dbReference type="PRINTS" id="PR01410">
    <property type="entry name" value="CCBIOGENESIS"/>
</dbReference>
<feature type="transmembrane region" description="Helical" evidence="3">
    <location>
        <begin position="43"/>
        <end position="63"/>
    </location>
</feature>
<dbReference type="InterPro" id="IPR003567">
    <property type="entry name" value="Cyt_c_biogenesis"/>
</dbReference>
<dbReference type="EMBL" id="DSGB01000007">
    <property type="protein sequence ID" value="HER97242.1"/>
    <property type="molecule type" value="Genomic_DNA"/>
</dbReference>
<feature type="domain" description="Cytochrome c assembly protein" evidence="4">
    <location>
        <begin position="91"/>
        <end position="313"/>
    </location>
</feature>
<gene>
    <name evidence="6" type="ORF">ENO59_12190</name>
</gene>
<accession>A0A7V2B2S4</accession>
<evidence type="ECO:0000256" key="1">
    <source>
        <dbReference type="ARBA" id="ARBA00009186"/>
    </source>
</evidence>
<feature type="transmembrane region" description="Helical" evidence="3">
    <location>
        <begin position="195"/>
        <end position="214"/>
    </location>
</feature>
<dbReference type="Pfam" id="PF16327">
    <property type="entry name" value="CcmF_C"/>
    <property type="match status" value="1"/>
</dbReference>
<feature type="transmembrane region" description="Helical" evidence="3">
    <location>
        <begin position="539"/>
        <end position="558"/>
    </location>
</feature>
<dbReference type="PANTHER" id="PTHR43653:SF1">
    <property type="entry name" value="CYTOCHROME C-TYPE BIOGENESIS PROTEIN CCMF"/>
    <property type="match status" value="1"/>
</dbReference>
<feature type="domain" description="Cytochrome c-type biogenesis protein CcmF C-terminal" evidence="5">
    <location>
        <begin position="344"/>
        <end position="555"/>
    </location>
</feature>
<evidence type="ECO:0000256" key="2">
    <source>
        <dbReference type="ARBA" id="ARBA00022748"/>
    </source>
</evidence>
<feature type="transmembrane region" description="Helical" evidence="3">
    <location>
        <begin position="370"/>
        <end position="393"/>
    </location>
</feature>
<feature type="transmembrane region" description="Helical" evidence="3">
    <location>
        <begin position="496"/>
        <end position="518"/>
    </location>
</feature>
<feature type="transmembrane region" description="Helical" evidence="3">
    <location>
        <begin position="444"/>
        <end position="466"/>
    </location>
</feature>
<feature type="transmembrane region" description="Helical" evidence="3">
    <location>
        <begin position="226"/>
        <end position="247"/>
    </location>
</feature>
<dbReference type="GO" id="GO:0017004">
    <property type="term" value="P:cytochrome complex assembly"/>
    <property type="evidence" value="ECO:0007669"/>
    <property type="project" value="UniProtKB-KW"/>
</dbReference>
<evidence type="ECO:0000256" key="3">
    <source>
        <dbReference type="SAM" id="Phobius"/>
    </source>
</evidence>
<feature type="transmembrane region" description="Helical" evidence="3">
    <location>
        <begin position="333"/>
        <end position="350"/>
    </location>
</feature>
<feature type="transmembrane region" description="Helical" evidence="3">
    <location>
        <begin position="122"/>
        <end position="142"/>
    </location>
</feature>
<keyword evidence="3" id="KW-0472">Membrane</keyword>
<feature type="transmembrane region" description="Helical" evidence="3">
    <location>
        <begin position="97"/>
        <end position="115"/>
    </location>
</feature>
<dbReference type="AlphaFoldDB" id="A0A7V2B2S4"/>
<keyword evidence="3" id="KW-1133">Transmembrane helix</keyword>
<evidence type="ECO:0000259" key="4">
    <source>
        <dbReference type="Pfam" id="PF01578"/>
    </source>
</evidence>
<keyword evidence="2" id="KW-0201">Cytochrome c-type biogenesis</keyword>
<feature type="transmembrane region" description="Helical" evidence="3">
    <location>
        <begin position="413"/>
        <end position="432"/>
    </location>
</feature>
<dbReference type="PANTHER" id="PTHR43653">
    <property type="entry name" value="CYTOCHROME C ASSEMBLY PROTEIN-RELATED"/>
    <property type="match status" value="1"/>
</dbReference>
<sequence>MAGVLGHLAVLAAFVACIVAGVAYVQAARRPDVIDWLRLARGSWSVMFGATLIAAAALLYLILTHQFQYAYVYQYSSRELPLHYLISSFWAGQEGSFLLWILYAGLVGFGLMRWSGRFEAPAMAILALSQAFLLSMVVGLKLGPLAIGSSPFQLLIERFPDAPIFRQNPGFVPADGNGLNDLLLNPWMTAHPPTLFVGFAAMAAPFALAAAALWQRRYRDWIRVAMPWMLFAVLALGVGILLGGYWAYETLSFGGYWAWDPVENSSLVPWLTGVAALHAMLIQRRSGRGYKMALMLSLASYVLVIYSTFLTRSGILGDISVHSFVDLGLHNQLLLWILATGLLGGGLLVMRYRELPTPNSEPAVLSREALIFTGALLLTITALVILVGTSAPILGRLFRDNPASVARAFYDQWTLPLAVGFTFLMGAAQLVWWHKMEVAQAHRLLWRPLGLSVVATLAVLLLTPFVEHTVDPMRVTPGNAMTQASLMIGLEQFWQAYGFSLLLLLLVFAAFFAFFGNLQVLWRIGRGNPRLAGGALSHIGLGVMLLGVVASSGFSLPLPHRGVPLALRDEERTNFVLVRDEARRIGGYTIRYEGRGLTREGHTYYQLNVTDPDGRSYTLQPVAYQNRRGEWILHPDIKLSLWKDLFVAVSPAEMFAQDSTAAQQGGELVVARGDSVVLGRQEFALRFVGFDTQVDTSLVPDSTAIAVAAVLRVTNLRTEETRTLRPIYVVLHDRSVQYVQTRVRDWNLSVTFTGMNVSSGEITLAIEGVDVMPEDWVVVQAYEKPLINLVWLGFLLLSGGIGLALVRRAGELRQTLRRRF</sequence>